<reference evidence="2" key="1">
    <citation type="journal article" date="2019" name="Int. J. Syst. Evol. Microbiol.">
        <title>The Global Catalogue of Microorganisms (GCM) 10K type strain sequencing project: providing services to taxonomists for standard genome sequencing and annotation.</title>
        <authorList>
            <consortium name="The Broad Institute Genomics Platform"/>
            <consortium name="The Broad Institute Genome Sequencing Center for Infectious Disease"/>
            <person name="Wu L."/>
            <person name="Ma J."/>
        </authorList>
    </citation>
    <scope>NUCLEOTIDE SEQUENCE [LARGE SCALE GENOMIC DNA]</scope>
    <source>
        <strain evidence="2">JCM 6307</strain>
    </source>
</reference>
<sequence length="59" mass="6147">MRPPSLPSVVPSVSPSVSFWATMPGSGVFTAWATPVAVSDRPAANTAPAAIRATRRRVL</sequence>
<organism evidence="1 2">
    <name type="scientific">Streptomyces thermolineatus</name>
    <dbReference type="NCBI Taxonomy" id="44033"/>
    <lineage>
        <taxon>Bacteria</taxon>
        <taxon>Bacillati</taxon>
        <taxon>Actinomycetota</taxon>
        <taxon>Actinomycetes</taxon>
        <taxon>Kitasatosporales</taxon>
        <taxon>Streptomycetaceae</taxon>
        <taxon>Streptomyces</taxon>
    </lineage>
</organism>
<evidence type="ECO:0000313" key="2">
    <source>
        <dbReference type="Proteomes" id="UP001501358"/>
    </source>
</evidence>
<gene>
    <name evidence="1" type="ORF">GCM10010406_00180</name>
</gene>
<proteinExistence type="predicted"/>
<protein>
    <submittedName>
        <fullName evidence="1">Uncharacterized protein</fullName>
    </submittedName>
</protein>
<keyword evidence="2" id="KW-1185">Reference proteome</keyword>
<name>A0ABP5XWN9_9ACTN</name>
<accession>A0ABP5XWN9</accession>
<dbReference type="Proteomes" id="UP001501358">
    <property type="component" value="Unassembled WGS sequence"/>
</dbReference>
<dbReference type="EMBL" id="BAAATA010000001">
    <property type="protein sequence ID" value="GAA2468840.1"/>
    <property type="molecule type" value="Genomic_DNA"/>
</dbReference>
<evidence type="ECO:0000313" key="1">
    <source>
        <dbReference type="EMBL" id="GAA2468840.1"/>
    </source>
</evidence>
<comment type="caution">
    <text evidence="1">The sequence shown here is derived from an EMBL/GenBank/DDBJ whole genome shotgun (WGS) entry which is preliminary data.</text>
</comment>